<dbReference type="PANTHER" id="PTHR42786:SF6">
    <property type="entry name" value="TRNA_RRNA METHYLTRANSFERASE SPOU TYPE DOMAIN-CONTAINING PROTEIN"/>
    <property type="match status" value="1"/>
</dbReference>
<organism evidence="6">
    <name type="scientific">marine sediment metagenome</name>
    <dbReference type="NCBI Taxonomy" id="412755"/>
    <lineage>
        <taxon>unclassified sequences</taxon>
        <taxon>metagenomes</taxon>
        <taxon>ecological metagenomes</taxon>
    </lineage>
</organism>
<dbReference type="InterPro" id="IPR001537">
    <property type="entry name" value="SpoU_MeTrfase"/>
</dbReference>
<dbReference type="SUPFAM" id="SSF75217">
    <property type="entry name" value="alpha/beta knot"/>
    <property type="match status" value="1"/>
</dbReference>
<dbReference type="Gene3D" id="3.40.1280.10">
    <property type="match status" value="1"/>
</dbReference>
<dbReference type="CDD" id="cd18098">
    <property type="entry name" value="SpoU-like"/>
    <property type="match status" value="1"/>
</dbReference>
<dbReference type="Pfam" id="PF00588">
    <property type="entry name" value="SpoU_methylase"/>
    <property type="match status" value="1"/>
</dbReference>
<feature type="domain" description="tRNA/rRNA methyltransferase SpoU type" evidence="5">
    <location>
        <begin position="6"/>
        <end position="139"/>
    </location>
</feature>
<evidence type="ECO:0000256" key="2">
    <source>
        <dbReference type="ARBA" id="ARBA00022603"/>
    </source>
</evidence>
<comment type="caution">
    <text evidence="6">The sequence shown here is derived from an EMBL/GenBank/DDBJ whole genome shotgun (WGS) entry which is preliminary data.</text>
</comment>
<evidence type="ECO:0000259" key="5">
    <source>
        <dbReference type="Pfam" id="PF00588"/>
    </source>
</evidence>
<evidence type="ECO:0000313" key="6">
    <source>
        <dbReference type="EMBL" id="KKO08150.1"/>
    </source>
</evidence>
<dbReference type="GO" id="GO:0003723">
    <property type="term" value="F:RNA binding"/>
    <property type="evidence" value="ECO:0007669"/>
    <property type="project" value="InterPro"/>
</dbReference>
<dbReference type="PANTHER" id="PTHR42786">
    <property type="entry name" value="TRNA/RRNA METHYLTRANSFERASE"/>
    <property type="match status" value="1"/>
</dbReference>
<dbReference type="InterPro" id="IPR029026">
    <property type="entry name" value="tRNA_m1G_MTases_N"/>
</dbReference>
<keyword evidence="4" id="KW-0949">S-adenosyl-L-methionine</keyword>
<accession>A0A0F9VVK0</accession>
<keyword evidence="3" id="KW-0808">Transferase</keyword>
<dbReference type="AlphaFoldDB" id="A0A0F9VVK0"/>
<dbReference type="GO" id="GO:0005829">
    <property type="term" value="C:cytosol"/>
    <property type="evidence" value="ECO:0007669"/>
    <property type="project" value="TreeGrafter"/>
</dbReference>
<proteinExistence type="inferred from homology"/>
<gene>
    <name evidence="6" type="ORF">LCGC14_0048450</name>
</gene>
<dbReference type="GO" id="GO:0002128">
    <property type="term" value="P:tRNA nucleoside ribose methylation"/>
    <property type="evidence" value="ECO:0007669"/>
    <property type="project" value="TreeGrafter"/>
</dbReference>
<dbReference type="InterPro" id="IPR004384">
    <property type="entry name" value="RNA_MeTrfase_TrmJ/LasT"/>
</dbReference>
<dbReference type="InterPro" id="IPR029028">
    <property type="entry name" value="Alpha/beta_knot_MTases"/>
</dbReference>
<evidence type="ECO:0000256" key="1">
    <source>
        <dbReference type="ARBA" id="ARBA00007228"/>
    </source>
</evidence>
<comment type="similarity">
    <text evidence="1">Belongs to the class IV-like SAM-binding methyltransferase superfamily. RNA methyltransferase TrmH family.</text>
</comment>
<reference evidence="6" key="1">
    <citation type="journal article" date="2015" name="Nature">
        <title>Complex archaea that bridge the gap between prokaryotes and eukaryotes.</title>
        <authorList>
            <person name="Spang A."/>
            <person name="Saw J.H."/>
            <person name="Jorgensen S.L."/>
            <person name="Zaremba-Niedzwiedzka K."/>
            <person name="Martijn J."/>
            <person name="Lind A.E."/>
            <person name="van Eijk R."/>
            <person name="Schleper C."/>
            <person name="Guy L."/>
            <person name="Ettema T.J."/>
        </authorList>
    </citation>
    <scope>NUCLEOTIDE SEQUENCE</scope>
</reference>
<sequence>MNDPQVLIGLSNPKSPTNVGAVMRAAGCFSADAVRYTGTRHDRAARYSTDTQQVSRHIPITRVESMLDALPPAIQVVCIELVEGAIALPDFVHPERALYLFGPEDGTLEQSLIDRADAVVYIPTVGCLNLAATVNLVLYDRLCKNPQHTRGDELIRRSRDTNNNARIRAKPATPK</sequence>
<name>A0A0F9VVK0_9ZZZZ</name>
<dbReference type="EMBL" id="LAZR01000010">
    <property type="protein sequence ID" value="KKO08150.1"/>
    <property type="molecule type" value="Genomic_DNA"/>
</dbReference>
<protein>
    <recommendedName>
        <fullName evidence="5">tRNA/rRNA methyltransferase SpoU type domain-containing protein</fullName>
    </recommendedName>
</protein>
<evidence type="ECO:0000256" key="3">
    <source>
        <dbReference type="ARBA" id="ARBA00022679"/>
    </source>
</evidence>
<evidence type="ECO:0000256" key="4">
    <source>
        <dbReference type="ARBA" id="ARBA00022691"/>
    </source>
</evidence>
<dbReference type="GO" id="GO:0008173">
    <property type="term" value="F:RNA methyltransferase activity"/>
    <property type="evidence" value="ECO:0007669"/>
    <property type="project" value="InterPro"/>
</dbReference>
<keyword evidence="2" id="KW-0489">Methyltransferase</keyword>